<accession>A0AAD7XC86</accession>
<dbReference type="PANTHER" id="PTHR34997">
    <property type="entry name" value="AM15"/>
    <property type="match status" value="1"/>
</dbReference>
<keyword evidence="6" id="KW-1185">Reference proteome</keyword>
<evidence type="ECO:0000256" key="3">
    <source>
        <dbReference type="SAM" id="SignalP"/>
    </source>
</evidence>
<proteinExistence type="predicted"/>
<comment type="caution">
    <text evidence="5">The sequence shown here is derived from an EMBL/GenBank/DDBJ whole genome shotgun (WGS) entry which is preliminary data.</text>
</comment>
<dbReference type="PROSITE" id="PS51782">
    <property type="entry name" value="LYSM"/>
    <property type="match status" value="2"/>
</dbReference>
<dbReference type="EMBL" id="JAPEVG010000080">
    <property type="protein sequence ID" value="KAJ8487372.1"/>
    <property type="molecule type" value="Genomic_DNA"/>
</dbReference>
<evidence type="ECO:0000256" key="2">
    <source>
        <dbReference type="ARBA" id="ARBA00023026"/>
    </source>
</evidence>
<dbReference type="InterPro" id="IPR036779">
    <property type="entry name" value="LysM_dom_sf"/>
</dbReference>
<protein>
    <recommendedName>
        <fullName evidence="4">LysM domain-containing protein</fullName>
    </recommendedName>
</protein>
<dbReference type="InterPro" id="IPR018392">
    <property type="entry name" value="LysM"/>
</dbReference>
<keyword evidence="2" id="KW-0843">Virulence</keyword>
<dbReference type="InterPro" id="IPR052210">
    <property type="entry name" value="LysM1-like"/>
</dbReference>
<dbReference type="Gene3D" id="3.10.350.10">
    <property type="entry name" value="LysM domain"/>
    <property type="match status" value="2"/>
</dbReference>
<organism evidence="5 6">
    <name type="scientific">Trametes cubensis</name>
    <dbReference type="NCBI Taxonomy" id="1111947"/>
    <lineage>
        <taxon>Eukaryota</taxon>
        <taxon>Fungi</taxon>
        <taxon>Dikarya</taxon>
        <taxon>Basidiomycota</taxon>
        <taxon>Agaricomycotina</taxon>
        <taxon>Agaricomycetes</taxon>
        <taxon>Polyporales</taxon>
        <taxon>Polyporaceae</taxon>
        <taxon>Trametes</taxon>
    </lineage>
</organism>
<evidence type="ECO:0000313" key="5">
    <source>
        <dbReference type="EMBL" id="KAJ8487372.1"/>
    </source>
</evidence>
<feature type="chain" id="PRO_5042207338" description="LysM domain-containing protein" evidence="3">
    <location>
        <begin position="22"/>
        <end position="143"/>
    </location>
</feature>
<dbReference type="CDD" id="cd00118">
    <property type="entry name" value="LysM"/>
    <property type="match status" value="1"/>
</dbReference>
<dbReference type="GO" id="GO:0008061">
    <property type="term" value="F:chitin binding"/>
    <property type="evidence" value="ECO:0007669"/>
    <property type="project" value="UniProtKB-KW"/>
</dbReference>
<evidence type="ECO:0000256" key="1">
    <source>
        <dbReference type="ARBA" id="ARBA00022669"/>
    </source>
</evidence>
<reference evidence="5" key="1">
    <citation type="submission" date="2022-11" db="EMBL/GenBank/DDBJ databases">
        <title>Genome Sequence of Cubamyces cubensis.</title>
        <authorList>
            <person name="Buettner E."/>
        </authorList>
    </citation>
    <scope>NUCLEOTIDE SEQUENCE</scope>
    <source>
        <strain evidence="5">MPL-01</strain>
    </source>
</reference>
<dbReference type="Pfam" id="PF01476">
    <property type="entry name" value="LysM"/>
    <property type="match status" value="2"/>
</dbReference>
<dbReference type="PANTHER" id="PTHR34997:SF1">
    <property type="entry name" value="PEPTIDOGLYCAN-BINDING LYSIN DOMAIN"/>
    <property type="match status" value="1"/>
</dbReference>
<feature type="domain" description="LysM" evidence="4">
    <location>
        <begin position="84"/>
        <end position="130"/>
    </location>
</feature>
<dbReference type="SUPFAM" id="SSF54106">
    <property type="entry name" value="LysM domain"/>
    <property type="match status" value="1"/>
</dbReference>
<evidence type="ECO:0000259" key="4">
    <source>
        <dbReference type="PROSITE" id="PS51782"/>
    </source>
</evidence>
<feature type="domain" description="LysM" evidence="4">
    <location>
        <begin position="28"/>
        <end position="75"/>
    </location>
</feature>
<keyword evidence="3" id="KW-0732">Signal</keyword>
<sequence length="143" mass="14816">MLLSSLLATIVSAIVVTSVNAQQPQCSRTHIVGEGEICDDIAEKTSTPTLQILNANLGVIDPACENLEIGRSICLGFVGQDCSVVHVVQSDDTCDKIADDAGTSVAIILANNANINGDCTNLVEGDVLCASGSLIAVLPFDMK</sequence>
<dbReference type="Proteomes" id="UP001215151">
    <property type="component" value="Unassembled WGS sequence"/>
</dbReference>
<gene>
    <name evidence="5" type="ORF">ONZ51_g4230</name>
</gene>
<dbReference type="SMART" id="SM00257">
    <property type="entry name" value="LysM"/>
    <property type="match status" value="2"/>
</dbReference>
<evidence type="ECO:0000313" key="6">
    <source>
        <dbReference type="Proteomes" id="UP001215151"/>
    </source>
</evidence>
<name>A0AAD7XC86_9APHY</name>
<feature type="signal peptide" evidence="3">
    <location>
        <begin position="1"/>
        <end position="21"/>
    </location>
</feature>
<keyword evidence="1" id="KW-0147">Chitin-binding</keyword>
<dbReference type="AlphaFoldDB" id="A0AAD7XC86"/>